<dbReference type="KEGG" id="salk:FBQ74_13900"/>
<dbReference type="Pfam" id="PF05494">
    <property type="entry name" value="MlaC"/>
    <property type="match status" value="1"/>
</dbReference>
<sequence length="209" mass="24192">MTLMLITGAVQAQEVNQKNPYEMIEDVAMRTFDRIKDNQASIKNNPEQMRTIMKEELLPYIDYKFAAYKVLGKYASKVERDELQEFVKVFREYLITTYAVAMNYYDDQEVVFEPSSDVGDASYVVVRAIVKDPNRPEIKVAFKVRKDSKTNEWGAFDMVAEGISLLDSKRSEFESIIRQEGIQKVIDLMQSKIDNPVELEKEMDLKESA</sequence>
<dbReference type="PANTHER" id="PTHR36573:SF1">
    <property type="entry name" value="INTERMEMBRANE PHOSPHOLIPID TRANSPORT SYSTEM BINDING PROTEIN MLAC"/>
    <property type="match status" value="1"/>
</dbReference>
<gene>
    <name evidence="1" type="ORF">FBQ74_13900</name>
</gene>
<evidence type="ECO:0000313" key="1">
    <source>
        <dbReference type="EMBL" id="QCZ95248.1"/>
    </source>
</evidence>
<dbReference type="InterPro" id="IPR008869">
    <property type="entry name" value="MlaC/ttg2D"/>
</dbReference>
<organism evidence="1 2">
    <name type="scientific">Salinimonas iocasae</name>
    <dbReference type="NCBI Taxonomy" id="2572577"/>
    <lineage>
        <taxon>Bacteria</taxon>
        <taxon>Pseudomonadati</taxon>
        <taxon>Pseudomonadota</taxon>
        <taxon>Gammaproteobacteria</taxon>
        <taxon>Alteromonadales</taxon>
        <taxon>Alteromonadaceae</taxon>
        <taxon>Alteromonas/Salinimonas group</taxon>
        <taxon>Salinimonas</taxon>
    </lineage>
</organism>
<accession>A0A5B7YIB4</accession>
<protein>
    <submittedName>
        <fullName evidence="1">ABC transporter substrate-binding protein</fullName>
    </submittedName>
</protein>
<proteinExistence type="predicted"/>
<dbReference type="PIRSF" id="PIRSF004649">
    <property type="entry name" value="MlaC"/>
    <property type="match status" value="1"/>
</dbReference>
<reference evidence="1 2" key="1">
    <citation type="submission" date="2019-04" db="EMBL/GenBank/DDBJ databases">
        <title>Salinimonas iocasae sp. nov., a halophilic bacterium isolated from the outer tube casing of tubeworms in Okinawa Trough.</title>
        <authorList>
            <person name="Zhang H."/>
            <person name="Wang H."/>
            <person name="Li C."/>
        </authorList>
    </citation>
    <scope>NUCLEOTIDE SEQUENCE [LARGE SCALE GENOMIC DNA]</scope>
    <source>
        <strain evidence="1 2">KX18D6</strain>
    </source>
</reference>
<dbReference type="Gene3D" id="3.10.450.710">
    <property type="entry name" value="Tgt2/MlaC"/>
    <property type="match status" value="1"/>
</dbReference>
<dbReference type="Proteomes" id="UP000304912">
    <property type="component" value="Chromosome"/>
</dbReference>
<dbReference type="EMBL" id="CP039852">
    <property type="protein sequence ID" value="QCZ95248.1"/>
    <property type="molecule type" value="Genomic_DNA"/>
</dbReference>
<name>A0A5B7YIB4_9ALTE</name>
<dbReference type="AlphaFoldDB" id="A0A5B7YIB4"/>
<evidence type="ECO:0000313" key="2">
    <source>
        <dbReference type="Proteomes" id="UP000304912"/>
    </source>
</evidence>
<dbReference type="OrthoDB" id="9787053at2"/>
<dbReference type="PANTHER" id="PTHR36573">
    <property type="entry name" value="INTERMEMBRANE PHOSPHOLIPID TRANSPORT SYSTEM BINDING PROTEIN MLAC"/>
    <property type="match status" value="1"/>
</dbReference>
<dbReference type="InterPro" id="IPR042245">
    <property type="entry name" value="Tgt2/MlaC_sf"/>
</dbReference>
<keyword evidence="2" id="KW-1185">Reference proteome</keyword>